<protein>
    <submittedName>
        <fullName evidence="1">Uncharacterized protein</fullName>
    </submittedName>
</protein>
<proteinExistence type="predicted"/>
<accession>A0A0L8HN05</accession>
<reference evidence="1" key="1">
    <citation type="submission" date="2015-07" db="EMBL/GenBank/DDBJ databases">
        <title>MeaNS - Measles Nucleotide Surveillance Program.</title>
        <authorList>
            <person name="Tran T."/>
            <person name="Druce J."/>
        </authorList>
    </citation>
    <scope>NUCLEOTIDE SEQUENCE</scope>
    <source>
        <strain evidence="1">UCB-OBI-ISO-001</strain>
        <tissue evidence="1">Gonad</tissue>
    </source>
</reference>
<evidence type="ECO:0000313" key="1">
    <source>
        <dbReference type="EMBL" id="KOF90613.1"/>
    </source>
</evidence>
<sequence length="88" mass="9866">MSCPRSIRNDPIACNGCCGPYLAIDRQFIQAMFNHNLIPHSGIYSDFSDHWTIVDRASFLTSEFPPFTGQNQFVESLCDEYGGAWLSG</sequence>
<organism evidence="1">
    <name type="scientific">Octopus bimaculoides</name>
    <name type="common">California two-spotted octopus</name>
    <dbReference type="NCBI Taxonomy" id="37653"/>
    <lineage>
        <taxon>Eukaryota</taxon>
        <taxon>Metazoa</taxon>
        <taxon>Spiralia</taxon>
        <taxon>Lophotrochozoa</taxon>
        <taxon>Mollusca</taxon>
        <taxon>Cephalopoda</taxon>
        <taxon>Coleoidea</taxon>
        <taxon>Octopodiformes</taxon>
        <taxon>Octopoda</taxon>
        <taxon>Incirrata</taxon>
        <taxon>Octopodidae</taxon>
        <taxon>Octopus</taxon>
    </lineage>
</organism>
<name>A0A0L8HN05_OCTBM</name>
<dbReference type="EMBL" id="KQ417722">
    <property type="protein sequence ID" value="KOF90613.1"/>
    <property type="molecule type" value="Genomic_DNA"/>
</dbReference>
<dbReference type="AlphaFoldDB" id="A0A0L8HN05"/>
<gene>
    <name evidence="1" type="ORF">OCBIM_22010882mg</name>
</gene>